<evidence type="ECO:0000313" key="3">
    <source>
        <dbReference type="Proteomes" id="UP000440578"/>
    </source>
</evidence>
<organism evidence="2 3">
    <name type="scientific">Amphibalanus amphitrite</name>
    <name type="common">Striped barnacle</name>
    <name type="synonym">Balanus amphitrite</name>
    <dbReference type="NCBI Taxonomy" id="1232801"/>
    <lineage>
        <taxon>Eukaryota</taxon>
        <taxon>Metazoa</taxon>
        <taxon>Ecdysozoa</taxon>
        <taxon>Arthropoda</taxon>
        <taxon>Crustacea</taxon>
        <taxon>Multicrustacea</taxon>
        <taxon>Cirripedia</taxon>
        <taxon>Thoracica</taxon>
        <taxon>Thoracicalcarea</taxon>
        <taxon>Balanomorpha</taxon>
        <taxon>Balanoidea</taxon>
        <taxon>Balanidae</taxon>
        <taxon>Amphibalaninae</taxon>
        <taxon>Amphibalanus</taxon>
    </lineage>
</organism>
<feature type="compositionally biased region" description="Basic and acidic residues" evidence="1">
    <location>
        <begin position="74"/>
        <end position="95"/>
    </location>
</feature>
<proteinExistence type="predicted"/>
<sequence length="246" mass="26054">MAGARLTISLLIGSEPVRVRAGSGLQRSQLTAAGVSPELTSESRPELTSESRPELSSESRPELTSESRPGLTSESRRRGQPERPHSLPDSVEKRAVAATPINPDGDILIGSESVQSERLRRPARPRGQGDRVGAQDEPDAPQPRVVTISPRVPVSDSIRSTTGRPLQLTDGGAEVPGQFPSGPANSAPFVNQAGNQNPFRGVSGSDPTFNSMFLSLVLHEFVTCFTSPAPSPPRLPLLPSPPPPSL</sequence>
<protein>
    <submittedName>
        <fullName evidence="2">Uncharacterized protein</fullName>
    </submittedName>
</protein>
<evidence type="ECO:0000256" key="1">
    <source>
        <dbReference type="SAM" id="MobiDB-lite"/>
    </source>
</evidence>
<name>A0A6A4WY48_AMPAM</name>
<gene>
    <name evidence="2" type="ORF">FJT64_021351</name>
</gene>
<feature type="region of interest" description="Disordered" evidence="1">
    <location>
        <begin position="22"/>
        <end position="145"/>
    </location>
</feature>
<dbReference type="EMBL" id="VIIS01000590">
    <property type="protein sequence ID" value="KAF0307302.1"/>
    <property type="molecule type" value="Genomic_DNA"/>
</dbReference>
<reference evidence="2 3" key="1">
    <citation type="submission" date="2019-07" db="EMBL/GenBank/DDBJ databases">
        <title>Draft genome assembly of a fouling barnacle, Amphibalanus amphitrite (Darwin, 1854): The first reference genome for Thecostraca.</title>
        <authorList>
            <person name="Kim W."/>
        </authorList>
    </citation>
    <scope>NUCLEOTIDE SEQUENCE [LARGE SCALE GENOMIC DNA]</scope>
    <source>
        <strain evidence="2">SNU_AA5</strain>
        <tissue evidence="2">Soma without cirri and trophi</tissue>
    </source>
</reference>
<evidence type="ECO:0000313" key="2">
    <source>
        <dbReference type="EMBL" id="KAF0307302.1"/>
    </source>
</evidence>
<feature type="compositionally biased region" description="Basic and acidic residues" evidence="1">
    <location>
        <begin position="41"/>
        <end position="65"/>
    </location>
</feature>
<dbReference type="Proteomes" id="UP000440578">
    <property type="component" value="Unassembled WGS sequence"/>
</dbReference>
<accession>A0A6A4WY48</accession>
<dbReference type="AlphaFoldDB" id="A0A6A4WY48"/>
<dbReference type="OrthoDB" id="10052888at2759"/>
<keyword evidence="3" id="KW-1185">Reference proteome</keyword>
<comment type="caution">
    <text evidence="2">The sequence shown here is derived from an EMBL/GenBank/DDBJ whole genome shotgun (WGS) entry which is preliminary data.</text>
</comment>